<accession>A0A9E7GB07</accession>
<evidence type="ECO:0000313" key="2">
    <source>
        <dbReference type="Proteomes" id="UP001055439"/>
    </source>
</evidence>
<reference evidence="1" key="1">
    <citation type="submission" date="2022-05" db="EMBL/GenBank/DDBJ databases">
        <title>The Musa troglodytarum L. genome provides insights into the mechanism of non-climacteric behaviour and enrichment of carotenoids.</title>
        <authorList>
            <person name="Wang J."/>
        </authorList>
    </citation>
    <scope>NUCLEOTIDE SEQUENCE</scope>
    <source>
        <tissue evidence="1">Leaf</tissue>
    </source>
</reference>
<protein>
    <submittedName>
        <fullName evidence="1">Uncharacterized protein</fullName>
    </submittedName>
</protein>
<keyword evidence="2" id="KW-1185">Reference proteome</keyword>
<evidence type="ECO:0000313" key="1">
    <source>
        <dbReference type="EMBL" id="URE11711.1"/>
    </source>
</evidence>
<organism evidence="1 2">
    <name type="scientific">Musa troglodytarum</name>
    <name type="common">fe'i banana</name>
    <dbReference type="NCBI Taxonomy" id="320322"/>
    <lineage>
        <taxon>Eukaryota</taxon>
        <taxon>Viridiplantae</taxon>
        <taxon>Streptophyta</taxon>
        <taxon>Embryophyta</taxon>
        <taxon>Tracheophyta</taxon>
        <taxon>Spermatophyta</taxon>
        <taxon>Magnoliopsida</taxon>
        <taxon>Liliopsida</taxon>
        <taxon>Zingiberales</taxon>
        <taxon>Musaceae</taxon>
        <taxon>Musa</taxon>
    </lineage>
</organism>
<dbReference type="AlphaFoldDB" id="A0A9E7GB07"/>
<sequence length="80" mass="9215">MEHESPRCRQTIKWVVRPRNPQGAAVISVLSLRPPRPQRYLPSPDLEVESSDRCPLGALFFTPIGKPENGSRMYLLRNDW</sequence>
<dbReference type="Proteomes" id="UP001055439">
    <property type="component" value="Chromosome 6"/>
</dbReference>
<name>A0A9E7GB07_9LILI</name>
<proteinExistence type="predicted"/>
<dbReference type="EMBL" id="CP097508">
    <property type="protein sequence ID" value="URE11711.1"/>
    <property type="molecule type" value="Genomic_DNA"/>
</dbReference>
<gene>
    <name evidence="1" type="ORF">MUK42_05478</name>
</gene>